<dbReference type="InterPro" id="IPR036097">
    <property type="entry name" value="HisK_dim/P_sf"/>
</dbReference>
<dbReference type="EMBL" id="JMCB01000002">
    <property type="protein sequence ID" value="KFE71090.1"/>
    <property type="molecule type" value="Genomic_DNA"/>
</dbReference>
<dbReference type="Pfam" id="PF02518">
    <property type="entry name" value="HATPase_c"/>
    <property type="match status" value="1"/>
</dbReference>
<dbReference type="SUPFAM" id="SSF47384">
    <property type="entry name" value="Homodimeric domain of signal transducing histidine kinase"/>
    <property type="match status" value="1"/>
</dbReference>
<dbReference type="SMART" id="SM00387">
    <property type="entry name" value="HATPase_c"/>
    <property type="match status" value="1"/>
</dbReference>
<dbReference type="Proteomes" id="UP000028725">
    <property type="component" value="Unassembled WGS sequence"/>
</dbReference>
<evidence type="ECO:0000256" key="1">
    <source>
        <dbReference type="ARBA" id="ARBA00000085"/>
    </source>
</evidence>
<dbReference type="RefSeq" id="WP_240486520.1">
    <property type="nucleotide sequence ID" value="NZ_JMCB01000002.1"/>
</dbReference>
<feature type="region of interest" description="Disordered" evidence="5">
    <location>
        <begin position="415"/>
        <end position="445"/>
    </location>
</feature>
<dbReference type="STRING" id="394096.DB31_3220"/>
<dbReference type="Gene3D" id="1.10.287.130">
    <property type="match status" value="1"/>
</dbReference>
<comment type="caution">
    <text evidence="7">The sequence shown here is derived from an EMBL/GenBank/DDBJ whole genome shotgun (WGS) entry which is preliminary data.</text>
</comment>
<proteinExistence type="predicted"/>
<sequence>MSPRRRPPPPATSPGAKHPAEPPTRMRAELLRKYQELLSKHETLVHKLELRSQEHITTYRLSNWALETSASAVALLSDGVVLLANPRWHALTRSGPWLRLHQGQQQGPARNTLRLVAEEATHALRASGERGPVVERYQEQSGVRTLEVRTERVGLNPRERPREAVLLLAHDITAQVQAEQELEKARATLSQQEHLRALGELASGVAHDLNNTLNAMKLRLELIERDAEFATRHRGHMDAMVRIVSDAHTRLRHLQDFARQRPEHAGEQVQLADVIREAVEIARSDLEHQAKRHGLSLRIEVDVPLLPPVSGVAADLRYVFINLLLNARDAMPDSGVIRVRGTEVGGKVVVTVEDEGTGIPPENLHSIFRPFFTTKGSQGTGLGLSMAYGVMARAGGSITAANRPERGAVFTLTFPLQGTPSAPDAPSDPGVSKGRRPPRAAQKRR</sequence>
<dbReference type="AlphaFoldDB" id="A0A085WTS7"/>
<dbReference type="PANTHER" id="PTHR43065">
    <property type="entry name" value="SENSOR HISTIDINE KINASE"/>
    <property type="match status" value="1"/>
</dbReference>
<evidence type="ECO:0000313" key="8">
    <source>
        <dbReference type="Proteomes" id="UP000028725"/>
    </source>
</evidence>
<dbReference type="Gene3D" id="3.30.450.20">
    <property type="entry name" value="PAS domain"/>
    <property type="match status" value="1"/>
</dbReference>
<dbReference type="InterPro" id="IPR036890">
    <property type="entry name" value="HATPase_C_sf"/>
</dbReference>
<dbReference type="PROSITE" id="PS50109">
    <property type="entry name" value="HIS_KIN"/>
    <property type="match status" value="1"/>
</dbReference>
<dbReference type="InterPro" id="IPR003594">
    <property type="entry name" value="HATPase_dom"/>
</dbReference>
<evidence type="ECO:0000259" key="6">
    <source>
        <dbReference type="PROSITE" id="PS50109"/>
    </source>
</evidence>
<keyword evidence="4" id="KW-0175">Coiled coil</keyword>
<keyword evidence="3" id="KW-0597">Phosphoprotein</keyword>
<evidence type="ECO:0000313" key="7">
    <source>
        <dbReference type="EMBL" id="KFE71090.1"/>
    </source>
</evidence>
<organism evidence="7 8">
    <name type="scientific">Hyalangium minutum</name>
    <dbReference type="NCBI Taxonomy" id="394096"/>
    <lineage>
        <taxon>Bacteria</taxon>
        <taxon>Pseudomonadati</taxon>
        <taxon>Myxococcota</taxon>
        <taxon>Myxococcia</taxon>
        <taxon>Myxococcales</taxon>
        <taxon>Cystobacterineae</taxon>
        <taxon>Archangiaceae</taxon>
        <taxon>Hyalangium</taxon>
    </lineage>
</organism>
<dbReference type="InterPro" id="IPR003661">
    <property type="entry name" value="HisK_dim/P_dom"/>
</dbReference>
<keyword evidence="8" id="KW-1185">Reference proteome</keyword>
<dbReference type="PRINTS" id="PR00344">
    <property type="entry name" value="BCTRLSENSOR"/>
</dbReference>
<feature type="compositionally biased region" description="Basic residues" evidence="5">
    <location>
        <begin position="433"/>
        <end position="445"/>
    </location>
</feature>
<evidence type="ECO:0000256" key="3">
    <source>
        <dbReference type="ARBA" id="ARBA00022553"/>
    </source>
</evidence>
<dbReference type="PANTHER" id="PTHR43065:SF42">
    <property type="entry name" value="TWO-COMPONENT SENSOR PPRA"/>
    <property type="match status" value="1"/>
</dbReference>
<evidence type="ECO:0000256" key="5">
    <source>
        <dbReference type="SAM" id="MobiDB-lite"/>
    </source>
</evidence>
<gene>
    <name evidence="7" type="ORF">DB31_3220</name>
</gene>
<evidence type="ECO:0000256" key="2">
    <source>
        <dbReference type="ARBA" id="ARBA00012438"/>
    </source>
</evidence>
<feature type="domain" description="Histidine kinase" evidence="6">
    <location>
        <begin position="204"/>
        <end position="418"/>
    </location>
</feature>
<accession>A0A085WTS7</accession>
<dbReference type="GO" id="GO:0000155">
    <property type="term" value="F:phosphorelay sensor kinase activity"/>
    <property type="evidence" value="ECO:0007669"/>
    <property type="project" value="InterPro"/>
</dbReference>
<evidence type="ECO:0000256" key="4">
    <source>
        <dbReference type="SAM" id="Coils"/>
    </source>
</evidence>
<reference evidence="7 8" key="1">
    <citation type="submission" date="2014-04" db="EMBL/GenBank/DDBJ databases">
        <title>Genome assembly of Hyalangium minutum DSM 14724.</title>
        <authorList>
            <person name="Sharma G."/>
            <person name="Subramanian S."/>
        </authorList>
    </citation>
    <scope>NUCLEOTIDE SEQUENCE [LARGE SCALE GENOMIC DNA]</scope>
    <source>
        <strain evidence="7 8">DSM 14724</strain>
    </source>
</reference>
<dbReference type="SUPFAM" id="SSF55874">
    <property type="entry name" value="ATPase domain of HSP90 chaperone/DNA topoisomerase II/histidine kinase"/>
    <property type="match status" value="1"/>
</dbReference>
<feature type="region of interest" description="Disordered" evidence="5">
    <location>
        <begin position="1"/>
        <end position="23"/>
    </location>
</feature>
<feature type="coiled-coil region" evidence="4">
    <location>
        <begin position="175"/>
        <end position="226"/>
    </location>
</feature>
<dbReference type="InterPro" id="IPR005467">
    <property type="entry name" value="His_kinase_dom"/>
</dbReference>
<protein>
    <recommendedName>
        <fullName evidence="2">histidine kinase</fullName>
        <ecNumber evidence="2">2.7.13.3</ecNumber>
    </recommendedName>
</protein>
<dbReference type="EC" id="2.7.13.3" evidence="2"/>
<dbReference type="Gene3D" id="3.30.565.10">
    <property type="entry name" value="Histidine kinase-like ATPase, C-terminal domain"/>
    <property type="match status" value="1"/>
</dbReference>
<dbReference type="CDD" id="cd00082">
    <property type="entry name" value="HisKA"/>
    <property type="match status" value="1"/>
</dbReference>
<dbReference type="InterPro" id="IPR004358">
    <property type="entry name" value="Sig_transdc_His_kin-like_C"/>
</dbReference>
<name>A0A085WTS7_9BACT</name>
<comment type="catalytic activity">
    <reaction evidence="1">
        <text>ATP + protein L-histidine = ADP + protein N-phospho-L-histidine.</text>
        <dbReference type="EC" id="2.7.13.3"/>
    </reaction>
</comment>